<feature type="chain" id="PRO_5045026025" evidence="2">
    <location>
        <begin position="19"/>
        <end position="239"/>
    </location>
</feature>
<feature type="region of interest" description="Disordered" evidence="1">
    <location>
        <begin position="165"/>
        <end position="239"/>
    </location>
</feature>
<evidence type="ECO:0000256" key="2">
    <source>
        <dbReference type="SAM" id="SignalP"/>
    </source>
</evidence>
<organism evidence="3 5">
    <name type="scientific">Hydra vulgaris</name>
    <name type="common">Hydra</name>
    <name type="synonym">Hydra attenuata</name>
    <dbReference type="NCBI Taxonomy" id="6087"/>
    <lineage>
        <taxon>Eukaryota</taxon>
        <taxon>Metazoa</taxon>
        <taxon>Cnidaria</taxon>
        <taxon>Hydrozoa</taxon>
        <taxon>Hydroidolina</taxon>
        <taxon>Anthoathecata</taxon>
        <taxon>Aplanulata</taxon>
        <taxon>Hydridae</taxon>
        <taxon>Hydra</taxon>
    </lineage>
</organism>
<evidence type="ECO:0000313" key="4">
    <source>
        <dbReference type="RefSeq" id="XP_065672036.1"/>
    </source>
</evidence>
<feature type="compositionally biased region" description="Polar residues" evidence="1">
    <location>
        <begin position="179"/>
        <end position="192"/>
    </location>
</feature>
<evidence type="ECO:0000313" key="3">
    <source>
        <dbReference type="Proteomes" id="UP001652625"/>
    </source>
</evidence>
<feature type="compositionally biased region" description="Basic and acidic residues" evidence="1">
    <location>
        <begin position="218"/>
        <end position="239"/>
    </location>
</feature>
<reference evidence="4 5" key="1">
    <citation type="submission" date="2025-05" db="UniProtKB">
        <authorList>
            <consortium name="RefSeq"/>
        </authorList>
    </citation>
    <scope>IDENTIFICATION</scope>
</reference>
<gene>
    <name evidence="5" type="primary">LOC136089873</name>
    <name evidence="4" type="synonym">LOC136089871</name>
</gene>
<feature type="signal peptide" evidence="2">
    <location>
        <begin position="1"/>
        <end position="18"/>
    </location>
</feature>
<keyword evidence="3" id="KW-1185">Reference proteome</keyword>
<name>A0ABM4DCB8_HYDVU</name>
<feature type="region of interest" description="Disordered" evidence="1">
    <location>
        <begin position="36"/>
        <end position="60"/>
    </location>
</feature>
<accession>A0ABM4DCB8</accession>
<dbReference type="RefSeq" id="XP_065672038.1">
    <property type="nucleotide sequence ID" value="XM_065815966.1"/>
</dbReference>
<proteinExistence type="predicted"/>
<evidence type="ECO:0000313" key="5">
    <source>
        <dbReference type="RefSeq" id="XP_065672038.1"/>
    </source>
</evidence>
<keyword evidence="2" id="KW-0732">Signal</keyword>
<protein>
    <submittedName>
        <fullName evidence="4 5">Golgin subfamily A member 6-like protein 25</fullName>
    </submittedName>
</protein>
<sequence length="239" mass="28489">MKILFLIALLCFVVFNDARYYPAYLWPERLNQDSKSRYEDEPLPQPAPQENKDIVFPNDTPEQKFKPDTWIKDDEYLNDKYVRNLNPRVSMLEDDVFSNDETVHQSNPRAWMEQDNVFSNDETVHQSNPRAWMEQDNVFSNDETVHQSNPRAWMEQDNVFSNDETVHQSNPRAWMEQDNVFSNDETMRQSNPRAWMESDDFSNDERQPFIHNVPDKTSPNHDLQKLHDESPLSEQRFTE</sequence>
<dbReference type="RefSeq" id="XP_065672036.1">
    <property type="nucleotide sequence ID" value="XM_065815964.1"/>
</dbReference>
<dbReference type="Proteomes" id="UP001652625">
    <property type="component" value="Chromosome 13"/>
</dbReference>
<dbReference type="GeneID" id="136089873"/>
<evidence type="ECO:0000256" key="1">
    <source>
        <dbReference type="SAM" id="MobiDB-lite"/>
    </source>
</evidence>